<keyword evidence="10" id="KW-0472">Membrane</keyword>
<gene>
    <name evidence="15" type="ORF">JZ751_014085</name>
</gene>
<evidence type="ECO:0000256" key="13">
    <source>
        <dbReference type="ARBA" id="ARBA00023198"/>
    </source>
</evidence>
<dbReference type="PRINTS" id="PR01537">
    <property type="entry name" value="INTRLKN1R1F"/>
</dbReference>
<dbReference type="GO" id="GO:0045087">
    <property type="term" value="P:innate immune response"/>
    <property type="evidence" value="ECO:0007669"/>
    <property type="project" value="UniProtKB-KW"/>
</dbReference>
<evidence type="ECO:0000259" key="14">
    <source>
        <dbReference type="PROSITE" id="PS50104"/>
    </source>
</evidence>
<dbReference type="GO" id="GO:0005886">
    <property type="term" value="C:plasma membrane"/>
    <property type="evidence" value="ECO:0007669"/>
    <property type="project" value="TreeGrafter"/>
</dbReference>
<dbReference type="PANTHER" id="PTHR24365:SF522">
    <property type="entry name" value="LOW QUALITY PROTEIN: TOLL-LIKE RECEPTOR 13-RELATED"/>
    <property type="match status" value="1"/>
</dbReference>
<keyword evidence="5" id="KW-0812">Transmembrane</keyword>
<dbReference type="InterPro" id="IPR035897">
    <property type="entry name" value="Toll_tir_struct_dom_sf"/>
</dbReference>
<dbReference type="GO" id="GO:0038023">
    <property type="term" value="F:signaling receptor activity"/>
    <property type="evidence" value="ECO:0007669"/>
    <property type="project" value="TreeGrafter"/>
</dbReference>
<comment type="caution">
    <text evidence="15">The sequence shown here is derived from an EMBL/GenBank/DDBJ whole genome shotgun (WGS) entry which is preliminary data.</text>
</comment>
<evidence type="ECO:0000313" key="16">
    <source>
        <dbReference type="Proteomes" id="UP000824540"/>
    </source>
</evidence>
<evidence type="ECO:0000256" key="6">
    <source>
        <dbReference type="ARBA" id="ARBA00022729"/>
    </source>
</evidence>
<accession>A0A8T2NQG8</accession>
<evidence type="ECO:0000256" key="2">
    <source>
        <dbReference type="ARBA" id="ARBA00009634"/>
    </source>
</evidence>
<evidence type="ECO:0000256" key="4">
    <source>
        <dbReference type="ARBA" id="ARBA00022614"/>
    </source>
</evidence>
<organism evidence="15 16">
    <name type="scientific">Albula glossodonta</name>
    <name type="common">roundjaw bonefish</name>
    <dbReference type="NCBI Taxonomy" id="121402"/>
    <lineage>
        <taxon>Eukaryota</taxon>
        <taxon>Metazoa</taxon>
        <taxon>Chordata</taxon>
        <taxon>Craniata</taxon>
        <taxon>Vertebrata</taxon>
        <taxon>Euteleostomi</taxon>
        <taxon>Actinopterygii</taxon>
        <taxon>Neopterygii</taxon>
        <taxon>Teleostei</taxon>
        <taxon>Albuliformes</taxon>
        <taxon>Albulidae</taxon>
        <taxon>Albula</taxon>
    </lineage>
</organism>
<keyword evidence="12" id="KW-0325">Glycoprotein</keyword>
<name>A0A8T2NQG8_9TELE</name>
<keyword evidence="11" id="KW-0675">Receptor</keyword>
<evidence type="ECO:0000256" key="5">
    <source>
        <dbReference type="ARBA" id="ARBA00022692"/>
    </source>
</evidence>
<evidence type="ECO:0000256" key="10">
    <source>
        <dbReference type="ARBA" id="ARBA00023136"/>
    </source>
</evidence>
<evidence type="ECO:0000313" key="15">
    <source>
        <dbReference type="EMBL" id="KAG9343113.1"/>
    </source>
</evidence>
<sequence>MTVSEAAQQPDPGTVSVTRGPIAHGWLDEVLHPRAGPRYCFDAFVSYCGNDEPWVFEELLPNLEKRGPPYINLCLHNRDFQLGKDIVDNITDSLYSSRRTLCLVSTNYLRSNWCALELRLANHRLLVERKDVLILVFLEKISPFQLSVHHRLARLVKTRTYLEWPQDPNQRAGTSEARDSYVPNPSCREFHKIEWIGQLMGAELWGKDFLESCGNNSQERLSAGAEDFPAVDSVLDMTVIYSEGK</sequence>
<evidence type="ECO:0000256" key="3">
    <source>
        <dbReference type="ARBA" id="ARBA00022588"/>
    </source>
</evidence>
<feature type="domain" description="TIR" evidence="14">
    <location>
        <begin position="39"/>
        <end position="182"/>
    </location>
</feature>
<keyword evidence="4" id="KW-0433">Leucine-rich repeat</keyword>
<evidence type="ECO:0000256" key="7">
    <source>
        <dbReference type="ARBA" id="ARBA00022737"/>
    </source>
</evidence>
<dbReference type="OrthoDB" id="1421090at2759"/>
<dbReference type="FunFam" id="3.40.50.10140:FF:000001">
    <property type="entry name" value="Toll-like receptor 2"/>
    <property type="match status" value="1"/>
</dbReference>
<evidence type="ECO:0000256" key="12">
    <source>
        <dbReference type="ARBA" id="ARBA00023180"/>
    </source>
</evidence>
<keyword evidence="8" id="KW-0391">Immunity</keyword>
<keyword evidence="6" id="KW-0732">Signal</keyword>
<evidence type="ECO:0000256" key="1">
    <source>
        <dbReference type="ARBA" id="ARBA00004479"/>
    </source>
</evidence>
<dbReference type="GO" id="GO:0002224">
    <property type="term" value="P:toll-like receptor signaling pathway"/>
    <property type="evidence" value="ECO:0007669"/>
    <property type="project" value="TreeGrafter"/>
</dbReference>
<keyword evidence="16" id="KW-1185">Reference proteome</keyword>
<dbReference type="SUPFAM" id="SSF52200">
    <property type="entry name" value="Toll/Interleukin receptor TIR domain"/>
    <property type="match status" value="1"/>
</dbReference>
<dbReference type="EMBL" id="JAFBMS010000024">
    <property type="protein sequence ID" value="KAG9343113.1"/>
    <property type="molecule type" value="Genomic_DNA"/>
</dbReference>
<dbReference type="GO" id="GO:0006954">
    <property type="term" value="P:inflammatory response"/>
    <property type="evidence" value="ECO:0007669"/>
    <property type="project" value="UniProtKB-KW"/>
</dbReference>
<comment type="subcellular location">
    <subcellularLocation>
        <location evidence="1">Membrane</location>
        <topology evidence="1">Single-pass type I membrane protein</topology>
    </subcellularLocation>
</comment>
<protein>
    <recommendedName>
        <fullName evidence="14">TIR domain-containing protein</fullName>
    </recommendedName>
</protein>
<keyword evidence="13" id="KW-0395">Inflammatory response</keyword>
<keyword evidence="7" id="KW-0677">Repeat</keyword>
<dbReference type="AlphaFoldDB" id="A0A8T2NQG8"/>
<evidence type="ECO:0000256" key="9">
    <source>
        <dbReference type="ARBA" id="ARBA00022989"/>
    </source>
</evidence>
<dbReference type="Gene3D" id="3.40.50.10140">
    <property type="entry name" value="Toll/interleukin-1 receptor homology (TIR) domain"/>
    <property type="match status" value="1"/>
</dbReference>
<keyword evidence="9" id="KW-1133">Transmembrane helix</keyword>
<dbReference type="Pfam" id="PF01582">
    <property type="entry name" value="TIR"/>
    <property type="match status" value="1"/>
</dbReference>
<dbReference type="Proteomes" id="UP000824540">
    <property type="component" value="Unassembled WGS sequence"/>
</dbReference>
<dbReference type="SMART" id="SM00255">
    <property type="entry name" value="TIR"/>
    <property type="match status" value="1"/>
</dbReference>
<keyword evidence="3" id="KW-0399">Innate immunity</keyword>
<dbReference type="InterPro" id="IPR000157">
    <property type="entry name" value="TIR_dom"/>
</dbReference>
<dbReference type="PANTHER" id="PTHR24365">
    <property type="entry name" value="TOLL-LIKE RECEPTOR"/>
    <property type="match status" value="1"/>
</dbReference>
<comment type="similarity">
    <text evidence="2">Belongs to the Toll-like receptor family.</text>
</comment>
<evidence type="ECO:0000256" key="8">
    <source>
        <dbReference type="ARBA" id="ARBA00022859"/>
    </source>
</evidence>
<evidence type="ECO:0000256" key="11">
    <source>
        <dbReference type="ARBA" id="ARBA00023170"/>
    </source>
</evidence>
<dbReference type="PROSITE" id="PS50104">
    <property type="entry name" value="TIR"/>
    <property type="match status" value="1"/>
</dbReference>
<reference evidence="15" key="1">
    <citation type="thesis" date="2021" institute="BYU ScholarsArchive" country="Provo, UT, USA">
        <title>Applications of and Algorithms for Genome Assembly and Genomic Analyses with an Emphasis on Marine Teleosts.</title>
        <authorList>
            <person name="Pickett B.D."/>
        </authorList>
    </citation>
    <scope>NUCLEOTIDE SEQUENCE</scope>
    <source>
        <strain evidence="15">HI-2016</strain>
    </source>
</reference>
<proteinExistence type="inferred from homology"/>